<dbReference type="PATRIC" id="fig|1359193.3.peg.189"/>
<gene>
    <name evidence="1" type="ORF">RBEAN4_0198</name>
</gene>
<protein>
    <submittedName>
        <fullName evidence="1">Uncharacterized protein</fullName>
    </submittedName>
</protein>
<evidence type="ECO:0000313" key="1">
    <source>
        <dbReference type="EMBL" id="KJV89228.1"/>
    </source>
</evidence>
<evidence type="ECO:0000313" key="2">
    <source>
        <dbReference type="Proteomes" id="UP000033661"/>
    </source>
</evidence>
<sequence>MRAMPPRDEKGKITSRKHNDYVRMTFYTFFKLCKPEAN</sequence>
<proteinExistence type="predicted"/>
<comment type="caution">
    <text evidence="1">The sequence shown here is derived from an EMBL/GenBank/DDBJ whole genome shotgun (WGS) entry which is preliminary data.</text>
</comment>
<keyword evidence="2" id="KW-1185">Reference proteome</keyword>
<dbReference type="Proteomes" id="UP000033661">
    <property type="component" value="Unassembled WGS sequence"/>
</dbReference>
<name>A0A0F3Q9K7_RICBE</name>
<dbReference type="EMBL" id="LAOI01000001">
    <property type="protein sequence ID" value="KJV89228.1"/>
    <property type="molecule type" value="Genomic_DNA"/>
</dbReference>
<dbReference type="AlphaFoldDB" id="A0A0F3Q9K7"/>
<organism evidence="1 2">
    <name type="scientific">Rickettsia bellii str. RML An4</name>
    <dbReference type="NCBI Taxonomy" id="1359193"/>
    <lineage>
        <taxon>Bacteria</taxon>
        <taxon>Pseudomonadati</taxon>
        <taxon>Pseudomonadota</taxon>
        <taxon>Alphaproteobacteria</taxon>
        <taxon>Rickettsiales</taxon>
        <taxon>Rickettsiaceae</taxon>
        <taxon>Rickettsieae</taxon>
        <taxon>Rickettsia</taxon>
        <taxon>belli group</taxon>
    </lineage>
</organism>
<reference evidence="1 2" key="1">
    <citation type="submission" date="2015-02" db="EMBL/GenBank/DDBJ databases">
        <title>Genome Sequencing of Rickettsiales.</title>
        <authorList>
            <person name="Daugherty S.C."/>
            <person name="Su Q."/>
            <person name="Abolude K."/>
            <person name="Beier-Sexton M."/>
            <person name="Carlyon J.A."/>
            <person name="Carter R."/>
            <person name="Day N.P."/>
            <person name="Dumler S.J."/>
            <person name="Dyachenko V."/>
            <person name="Godinez A."/>
            <person name="Kurtti T.J."/>
            <person name="Lichay M."/>
            <person name="Mullins K.E."/>
            <person name="Ott S."/>
            <person name="Pappas-Brown V."/>
            <person name="Paris D.H."/>
            <person name="Patel P."/>
            <person name="Richards A.L."/>
            <person name="Sadzewicz L."/>
            <person name="Sears K."/>
            <person name="Seidman D."/>
            <person name="Sengamalay N."/>
            <person name="Stenos J."/>
            <person name="Tallon L.J."/>
            <person name="Vincent G."/>
            <person name="Fraser C.M."/>
            <person name="Munderloh U."/>
            <person name="Dunning-Hotopp J.C."/>
        </authorList>
    </citation>
    <scope>NUCLEOTIDE SEQUENCE [LARGE SCALE GENOMIC DNA]</scope>
    <source>
        <strain evidence="1 2">RML An4</strain>
    </source>
</reference>
<accession>A0A0F3Q9K7</accession>